<dbReference type="HOGENOM" id="CLU_029473_1_0_1"/>
<dbReference type="STRING" id="1043002.A0A074XMI4"/>
<feature type="region of interest" description="Disordered" evidence="1">
    <location>
        <begin position="352"/>
        <end position="422"/>
    </location>
</feature>
<dbReference type="Proteomes" id="UP000030706">
    <property type="component" value="Unassembled WGS sequence"/>
</dbReference>
<gene>
    <name evidence="2" type="ORF">M438DRAFT_344139</name>
</gene>
<dbReference type="AlphaFoldDB" id="A0A074XMI4"/>
<proteinExistence type="predicted"/>
<feature type="compositionally biased region" description="Low complexity" evidence="1">
    <location>
        <begin position="391"/>
        <end position="405"/>
    </location>
</feature>
<feature type="compositionally biased region" description="Acidic residues" evidence="1">
    <location>
        <begin position="366"/>
        <end position="380"/>
    </location>
</feature>
<protein>
    <recommendedName>
        <fullName evidence="4">F-box domain-containing protein</fullName>
    </recommendedName>
</protein>
<sequence length="541" mass="61833">METLPPELLTRIFSFLAIGQKTLAPYATISRAWQCTVEQHTFSQLSLSSDELERSNHAVVQSSHVHRRTSVRRVNYGVHLPDYDDNACGRFERQADRQINDEAFGKALVGLFTLLEVMDAGNDSRPIDLNILYFYSSMDINRRDTETLRAHEMAKSLGKRHDLFELRYQDSYLQLLQPESLPILHNVTSLTINGDTARKLAPAIAPGIMSRLPNLISTNFSISDMERKRPNRRTQLRSEFAKQLTSMPTPQSLQKFDFELRHVQPANESFVNANVRGDFHSPDVDDVSTALQRFWQAAPSLTNFKLSGSICVGPELFRSPGEDEEDEEKQQQWQKLKVVTVELSLVRPDGGWYIELDPDRGSDSHGEEEEEDEGEEDEFEYSGHIFHDRTSSQNSSSSGYDSSDSFFAMNELPPDSYGYDDEKRDLRLNGEEPSAYFRTKPTAELEVLFTAAAHAAARMPSLRNMRVSLEVRPSGRTGRKRQKIGFLYLAPGVRGAKDEGRERECRKLYWDAPKGWRMSGRLQDKWKFLLGDDGIVKYKEW</sequence>
<evidence type="ECO:0000313" key="3">
    <source>
        <dbReference type="Proteomes" id="UP000030706"/>
    </source>
</evidence>
<dbReference type="RefSeq" id="XP_029762922.1">
    <property type="nucleotide sequence ID" value="XM_029905143.1"/>
</dbReference>
<evidence type="ECO:0000313" key="2">
    <source>
        <dbReference type="EMBL" id="KEQ86735.1"/>
    </source>
</evidence>
<organism evidence="2 3">
    <name type="scientific">Aureobasidium pullulans EXF-150</name>
    <dbReference type="NCBI Taxonomy" id="1043002"/>
    <lineage>
        <taxon>Eukaryota</taxon>
        <taxon>Fungi</taxon>
        <taxon>Dikarya</taxon>
        <taxon>Ascomycota</taxon>
        <taxon>Pezizomycotina</taxon>
        <taxon>Dothideomycetes</taxon>
        <taxon>Dothideomycetidae</taxon>
        <taxon>Dothideales</taxon>
        <taxon>Saccotheciaceae</taxon>
        <taxon>Aureobasidium</taxon>
    </lineage>
</organism>
<accession>A0A074XMI4</accession>
<name>A0A074XMI4_AURPU</name>
<evidence type="ECO:0000256" key="1">
    <source>
        <dbReference type="SAM" id="MobiDB-lite"/>
    </source>
</evidence>
<dbReference type="GeneID" id="40747449"/>
<dbReference type="OrthoDB" id="5985073at2759"/>
<dbReference type="EMBL" id="KL584978">
    <property type="protein sequence ID" value="KEQ86735.1"/>
    <property type="molecule type" value="Genomic_DNA"/>
</dbReference>
<keyword evidence="3" id="KW-1185">Reference proteome</keyword>
<reference evidence="2 3" key="1">
    <citation type="journal article" date="2014" name="BMC Genomics">
        <title>Genome sequencing of four Aureobasidium pullulans varieties: biotechnological potential, stress tolerance, and description of new species.</title>
        <authorList>
            <person name="Gostin Ar C."/>
            <person name="Ohm R.A."/>
            <person name="Kogej T."/>
            <person name="Sonjak S."/>
            <person name="Turk M."/>
            <person name="Zajc J."/>
            <person name="Zalar P."/>
            <person name="Grube M."/>
            <person name="Sun H."/>
            <person name="Han J."/>
            <person name="Sharma A."/>
            <person name="Chiniquy J."/>
            <person name="Ngan C.Y."/>
            <person name="Lipzen A."/>
            <person name="Barry K."/>
            <person name="Grigoriev I.V."/>
            <person name="Gunde-Cimerman N."/>
        </authorList>
    </citation>
    <scope>NUCLEOTIDE SEQUENCE [LARGE SCALE GENOMIC DNA]</scope>
    <source>
        <strain evidence="2 3">EXF-150</strain>
    </source>
</reference>
<evidence type="ECO:0008006" key="4">
    <source>
        <dbReference type="Google" id="ProtNLM"/>
    </source>
</evidence>